<dbReference type="GO" id="GO:0005886">
    <property type="term" value="C:plasma membrane"/>
    <property type="evidence" value="ECO:0007669"/>
    <property type="project" value="TreeGrafter"/>
</dbReference>
<dbReference type="PANTHER" id="PTHR24369:SF210">
    <property type="entry name" value="CHAOPTIN-RELATED"/>
    <property type="match status" value="1"/>
</dbReference>
<dbReference type="InterPro" id="IPR001611">
    <property type="entry name" value="Leu-rich_rpt"/>
</dbReference>
<keyword evidence="3" id="KW-0677">Repeat</keyword>
<gene>
    <name evidence="4" type="ORF">PHAECO_LOCUS8555</name>
</gene>
<dbReference type="EMBL" id="OU896710">
    <property type="protein sequence ID" value="CAH1162717.1"/>
    <property type="molecule type" value="Genomic_DNA"/>
</dbReference>
<dbReference type="AlphaFoldDB" id="A0A9P0DNY6"/>
<accession>A0A9P0DNY6</accession>
<dbReference type="InterPro" id="IPR026906">
    <property type="entry name" value="LRR_5"/>
</dbReference>
<keyword evidence="2" id="KW-0732">Signal</keyword>
<dbReference type="Proteomes" id="UP001153737">
    <property type="component" value="Chromosome 4"/>
</dbReference>
<dbReference type="InterPro" id="IPR003591">
    <property type="entry name" value="Leu-rich_rpt_typical-subtyp"/>
</dbReference>
<protein>
    <submittedName>
        <fullName evidence="4">Uncharacterized protein</fullName>
    </submittedName>
</protein>
<dbReference type="Pfam" id="PF13855">
    <property type="entry name" value="LRR_8"/>
    <property type="match status" value="1"/>
</dbReference>
<dbReference type="Pfam" id="PF13306">
    <property type="entry name" value="LRR_5"/>
    <property type="match status" value="1"/>
</dbReference>
<sequence length="384" mass="43627">MLAIHNGQYQYLLGSVSANMFPLSHIPLFSLLSMTVILSAKISMVNSHGCESFDNVRSEVIETNDRQSSEKLDGCIERKKLHDKTIVSAYFRNQKIPKLGKESVRYLVKLKTISFWGCNVETVEAGAFKGVPQLKNVQISFSNLKKIRMGVFNPIETLELLRIHDNRIDTIDDQAFANLTSLKKIYAGNNALSYWHSNWFRNSTNLQTMDFHNNKIRTLPRRAFATLPKLKRINLDWNEISAIESEAFRGLKKLQYLGLGNNRLTVIHESVFPSNIQISTLLINANYLNYLSGELLNKVSVLEVFLDYNPWKCPCLKEIYAWIHSTNGALRVYDGCGSNHVPVCANRKSLLQCSENVDEELSRRYLGVFANLTKPLASGCVRTD</sequence>
<organism evidence="4 5">
    <name type="scientific">Phaedon cochleariae</name>
    <name type="common">Mustard beetle</name>
    <dbReference type="NCBI Taxonomy" id="80249"/>
    <lineage>
        <taxon>Eukaryota</taxon>
        <taxon>Metazoa</taxon>
        <taxon>Ecdysozoa</taxon>
        <taxon>Arthropoda</taxon>
        <taxon>Hexapoda</taxon>
        <taxon>Insecta</taxon>
        <taxon>Pterygota</taxon>
        <taxon>Neoptera</taxon>
        <taxon>Endopterygota</taxon>
        <taxon>Coleoptera</taxon>
        <taxon>Polyphaga</taxon>
        <taxon>Cucujiformia</taxon>
        <taxon>Chrysomeloidea</taxon>
        <taxon>Chrysomelidae</taxon>
        <taxon>Chrysomelinae</taxon>
        <taxon>Chrysomelini</taxon>
        <taxon>Phaedon</taxon>
    </lineage>
</organism>
<reference evidence="4" key="1">
    <citation type="submission" date="2022-01" db="EMBL/GenBank/DDBJ databases">
        <authorList>
            <person name="King R."/>
        </authorList>
    </citation>
    <scope>NUCLEOTIDE SEQUENCE</scope>
</reference>
<dbReference type="InterPro" id="IPR050541">
    <property type="entry name" value="LRR_TM_domain-containing"/>
</dbReference>
<evidence type="ECO:0000313" key="5">
    <source>
        <dbReference type="Proteomes" id="UP001153737"/>
    </source>
</evidence>
<dbReference type="Gene3D" id="3.80.10.10">
    <property type="entry name" value="Ribonuclease Inhibitor"/>
    <property type="match status" value="2"/>
</dbReference>
<evidence type="ECO:0000313" key="4">
    <source>
        <dbReference type="EMBL" id="CAH1162717.1"/>
    </source>
</evidence>
<evidence type="ECO:0000256" key="1">
    <source>
        <dbReference type="ARBA" id="ARBA00022614"/>
    </source>
</evidence>
<dbReference type="OrthoDB" id="676979at2759"/>
<proteinExistence type="predicted"/>
<reference evidence="4" key="2">
    <citation type="submission" date="2022-10" db="EMBL/GenBank/DDBJ databases">
        <authorList>
            <consortium name="ENA_rothamsted_submissions"/>
            <consortium name="culmorum"/>
            <person name="King R."/>
        </authorList>
    </citation>
    <scope>NUCLEOTIDE SEQUENCE</scope>
</reference>
<keyword evidence="5" id="KW-1185">Reference proteome</keyword>
<dbReference type="InterPro" id="IPR032675">
    <property type="entry name" value="LRR_dom_sf"/>
</dbReference>
<evidence type="ECO:0000256" key="3">
    <source>
        <dbReference type="ARBA" id="ARBA00022737"/>
    </source>
</evidence>
<dbReference type="SUPFAM" id="SSF52058">
    <property type="entry name" value="L domain-like"/>
    <property type="match status" value="1"/>
</dbReference>
<dbReference type="SMART" id="SM00369">
    <property type="entry name" value="LRR_TYP"/>
    <property type="match status" value="6"/>
</dbReference>
<name>A0A9P0DNY6_PHACE</name>
<dbReference type="PANTHER" id="PTHR24369">
    <property type="entry name" value="ANTIGEN BSP, PUTATIVE-RELATED"/>
    <property type="match status" value="1"/>
</dbReference>
<keyword evidence="1" id="KW-0433">Leucine-rich repeat</keyword>
<evidence type="ECO:0000256" key="2">
    <source>
        <dbReference type="ARBA" id="ARBA00022729"/>
    </source>
</evidence>